<sequence length="223" mass="25344">MSAAQVHQFNALRRPECDAFHLPNHYVFITKPVPLAGGEGVFICNPYNGHDHFEGRTRISTLSPAEQAKAIVPLLLEAFITRFDHQGSIYHFPDDNSPWAPFTWSTTSDVLARAMSTRLREIGVSPDLCLVEVEQEEELKTAEACWKRFEDSLLRFSGLFLDGNVQDQSGENVERSCLACGFTTSLDKKLLRCSRCRVTWYCSKECQRRDWKLHKPNCVASSE</sequence>
<dbReference type="PROSITE" id="PS50865">
    <property type="entry name" value="ZF_MYND_2"/>
    <property type="match status" value="1"/>
</dbReference>
<evidence type="ECO:0000313" key="6">
    <source>
        <dbReference type="EMBL" id="KAJ5090533.1"/>
    </source>
</evidence>
<dbReference type="InterPro" id="IPR024119">
    <property type="entry name" value="TF_DEAF-1"/>
</dbReference>
<dbReference type="EMBL" id="JAPQKI010000009">
    <property type="protein sequence ID" value="KAJ5090533.1"/>
    <property type="molecule type" value="Genomic_DNA"/>
</dbReference>
<protein>
    <submittedName>
        <fullName evidence="6">Zinc finger MYND-type</fullName>
    </submittedName>
</protein>
<keyword evidence="3" id="KW-0862">Zinc</keyword>
<dbReference type="GeneID" id="81360687"/>
<dbReference type="RefSeq" id="XP_056472514.1">
    <property type="nucleotide sequence ID" value="XM_056621708.1"/>
</dbReference>
<accession>A0A9W9EYU8</accession>
<organism evidence="6 7">
    <name type="scientific">Penicillium argentinense</name>
    <dbReference type="NCBI Taxonomy" id="1131581"/>
    <lineage>
        <taxon>Eukaryota</taxon>
        <taxon>Fungi</taxon>
        <taxon>Dikarya</taxon>
        <taxon>Ascomycota</taxon>
        <taxon>Pezizomycotina</taxon>
        <taxon>Eurotiomycetes</taxon>
        <taxon>Eurotiomycetidae</taxon>
        <taxon>Eurotiales</taxon>
        <taxon>Aspergillaceae</taxon>
        <taxon>Penicillium</taxon>
    </lineage>
</organism>
<evidence type="ECO:0000259" key="5">
    <source>
        <dbReference type="PROSITE" id="PS50865"/>
    </source>
</evidence>
<dbReference type="AlphaFoldDB" id="A0A9W9EYU8"/>
<feature type="domain" description="MYND-type" evidence="5">
    <location>
        <begin position="177"/>
        <end position="218"/>
    </location>
</feature>
<evidence type="ECO:0000256" key="4">
    <source>
        <dbReference type="PROSITE-ProRule" id="PRU00134"/>
    </source>
</evidence>
<dbReference type="Gene3D" id="6.10.140.2220">
    <property type="match status" value="1"/>
</dbReference>
<dbReference type="Proteomes" id="UP001149074">
    <property type="component" value="Unassembled WGS sequence"/>
</dbReference>
<keyword evidence="1" id="KW-0479">Metal-binding</keyword>
<dbReference type="PROSITE" id="PS01360">
    <property type="entry name" value="ZF_MYND_1"/>
    <property type="match status" value="1"/>
</dbReference>
<dbReference type="SUPFAM" id="SSF144232">
    <property type="entry name" value="HIT/MYND zinc finger-like"/>
    <property type="match status" value="1"/>
</dbReference>
<evidence type="ECO:0000256" key="3">
    <source>
        <dbReference type="ARBA" id="ARBA00022833"/>
    </source>
</evidence>
<reference evidence="6" key="1">
    <citation type="submission" date="2022-11" db="EMBL/GenBank/DDBJ databases">
        <authorList>
            <person name="Petersen C."/>
        </authorList>
    </citation>
    <scope>NUCLEOTIDE SEQUENCE</scope>
    <source>
        <strain evidence="6">IBT 30761</strain>
    </source>
</reference>
<name>A0A9W9EYU8_9EURO</name>
<dbReference type="GO" id="GO:0000981">
    <property type="term" value="F:DNA-binding transcription factor activity, RNA polymerase II-specific"/>
    <property type="evidence" value="ECO:0007669"/>
    <property type="project" value="TreeGrafter"/>
</dbReference>
<dbReference type="InterPro" id="IPR002893">
    <property type="entry name" value="Znf_MYND"/>
</dbReference>
<evidence type="ECO:0000256" key="2">
    <source>
        <dbReference type="ARBA" id="ARBA00022771"/>
    </source>
</evidence>
<proteinExistence type="predicted"/>
<evidence type="ECO:0000313" key="7">
    <source>
        <dbReference type="Proteomes" id="UP001149074"/>
    </source>
</evidence>
<dbReference type="OrthoDB" id="432970at2759"/>
<dbReference type="GO" id="GO:0008270">
    <property type="term" value="F:zinc ion binding"/>
    <property type="evidence" value="ECO:0007669"/>
    <property type="project" value="UniProtKB-KW"/>
</dbReference>
<dbReference type="PANTHER" id="PTHR10237:SF14">
    <property type="entry name" value="MYND-TYPE DOMAIN-CONTAINING PROTEIN"/>
    <property type="match status" value="1"/>
</dbReference>
<dbReference type="PANTHER" id="PTHR10237">
    <property type="entry name" value="DEFORMED EPIDERMAL AUTOREGULATORY FACTOR 1 HOMOLOG SUPPRESSIN"/>
    <property type="match status" value="1"/>
</dbReference>
<dbReference type="Pfam" id="PF01753">
    <property type="entry name" value="zf-MYND"/>
    <property type="match status" value="1"/>
</dbReference>
<evidence type="ECO:0000256" key="1">
    <source>
        <dbReference type="ARBA" id="ARBA00022723"/>
    </source>
</evidence>
<comment type="caution">
    <text evidence="6">The sequence shown here is derived from an EMBL/GenBank/DDBJ whole genome shotgun (WGS) entry which is preliminary data.</text>
</comment>
<keyword evidence="2 4" id="KW-0863">Zinc-finger</keyword>
<gene>
    <name evidence="6" type="ORF">N7532_009217</name>
</gene>
<dbReference type="GO" id="GO:0005634">
    <property type="term" value="C:nucleus"/>
    <property type="evidence" value="ECO:0007669"/>
    <property type="project" value="TreeGrafter"/>
</dbReference>
<reference evidence="6" key="2">
    <citation type="journal article" date="2023" name="IMA Fungus">
        <title>Comparative genomic study of the Penicillium genus elucidates a diverse pangenome and 15 lateral gene transfer events.</title>
        <authorList>
            <person name="Petersen C."/>
            <person name="Sorensen T."/>
            <person name="Nielsen M.R."/>
            <person name="Sondergaard T.E."/>
            <person name="Sorensen J.L."/>
            <person name="Fitzpatrick D.A."/>
            <person name="Frisvad J.C."/>
            <person name="Nielsen K.L."/>
        </authorList>
    </citation>
    <scope>NUCLEOTIDE SEQUENCE</scope>
    <source>
        <strain evidence="6">IBT 30761</strain>
    </source>
</reference>
<keyword evidence="7" id="KW-1185">Reference proteome</keyword>